<accession>A0A1I6JKV4</accession>
<evidence type="ECO:0000313" key="3">
    <source>
        <dbReference type="Proteomes" id="UP000214760"/>
    </source>
</evidence>
<dbReference type="Pfam" id="PF14262">
    <property type="entry name" value="Cthe_2159"/>
    <property type="match status" value="1"/>
</dbReference>
<protein>
    <submittedName>
        <fullName evidence="2">Uncharacterized protein</fullName>
    </submittedName>
</protein>
<organism evidence="2 3">
    <name type="scientific">[Clostridium] aminophilum</name>
    <dbReference type="NCBI Taxonomy" id="1526"/>
    <lineage>
        <taxon>Bacteria</taxon>
        <taxon>Bacillati</taxon>
        <taxon>Bacillota</taxon>
        <taxon>Clostridia</taxon>
        <taxon>Lachnospirales</taxon>
        <taxon>Lachnospiraceae</taxon>
    </lineage>
</organism>
<sequence>MRYSSSPLEPFYFLYRKHRGFGRVLILLILILVLFVCWRIGSSHESQKDAYRYVNVPMTETDFQSQLSYLQITDLDQVVEGTDMKIMSFDNSIENVEISEGGDYLLSGKLTGMIHIDAKEQNVHLLLNGLELVSKSGPAIYCENADKLIITVVDGTENTISDSGDYRKYDDLESCIYSVCDMTFNGMGSLKVNGYYKDAVHSKDLVKILGGRYTLKCKRTAIHGNDGILVNDGEFMISTEKNAFKTTKSGADGRGSLIVSGGEMNIIAGRYAFVTTKANLYLYDCKIQSRSIVGTYNIGGLRKVQLGCVDER</sequence>
<reference evidence="2 3" key="1">
    <citation type="submission" date="2016-10" db="EMBL/GenBank/DDBJ databases">
        <authorList>
            <person name="de Groot N.N."/>
        </authorList>
    </citation>
    <scope>NUCLEOTIDE SEQUENCE [LARGE SCALE GENOMIC DNA]</scope>
    <source>
        <strain evidence="2 3">F</strain>
    </source>
</reference>
<keyword evidence="1" id="KW-0812">Transmembrane</keyword>
<keyword evidence="1" id="KW-0472">Membrane</keyword>
<gene>
    <name evidence="2" type="ORF">SAMN02910262_01645</name>
</gene>
<name>A0A1I6JKV4_9FIRM</name>
<keyword evidence="1" id="KW-1133">Transmembrane helix</keyword>
<dbReference type="InterPro" id="IPR025584">
    <property type="entry name" value="Cthe_2159"/>
</dbReference>
<feature type="transmembrane region" description="Helical" evidence="1">
    <location>
        <begin position="21"/>
        <end position="41"/>
    </location>
</feature>
<dbReference type="AlphaFoldDB" id="A0A1I6JKV4"/>
<evidence type="ECO:0000313" key="2">
    <source>
        <dbReference type="EMBL" id="SFR79613.1"/>
    </source>
</evidence>
<dbReference type="Proteomes" id="UP000214760">
    <property type="component" value="Unassembled WGS sequence"/>
</dbReference>
<dbReference type="EMBL" id="FOZC01000008">
    <property type="protein sequence ID" value="SFR79613.1"/>
    <property type="molecule type" value="Genomic_DNA"/>
</dbReference>
<proteinExistence type="predicted"/>
<evidence type="ECO:0000256" key="1">
    <source>
        <dbReference type="SAM" id="Phobius"/>
    </source>
</evidence>